<keyword evidence="3" id="KW-1003">Cell membrane</keyword>
<evidence type="ECO:0000313" key="11">
    <source>
        <dbReference type="RefSeq" id="XP_022081861.1"/>
    </source>
</evidence>
<dbReference type="GO" id="GO:0042383">
    <property type="term" value="C:sarcolemma"/>
    <property type="evidence" value="ECO:0007669"/>
    <property type="project" value="TreeGrafter"/>
</dbReference>
<evidence type="ECO:0000256" key="5">
    <source>
        <dbReference type="ARBA" id="ARBA00022989"/>
    </source>
</evidence>
<dbReference type="GO" id="GO:0051146">
    <property type="term" value="P:striated muscle cell differentiation"/>
    <property type="evidence" value="ECO:0007669"/>
    <property type="project" value="TreeGrafter"/>
</dbReference>
<sequence length="434" mass="47691">MVAQQMLNNGTNGWVNGPISCDGWQQAQHAVYQLGCFIIVNGFLVPPTVGIYQALWLRVCLVLGLFCHVLWAGPALCWPDGLAWQLAAFLANVAHLVYLTYLTYPVTFDEDVQKVYEALFKPFNVSRQQFRVMLESGGDIYELDRTGHYATEGRTRTDRVLSLLISGRMRVTARGKFLHHIYPTQFLDSLEWQGCRSNCGPSTFQVTVTADMDCRYIQWQKKALDKFLRKEGFMRAVFETTVGKDITTKLYSINEEPESPSAPKTPRVARTSIRTAEQRLSVPEIAEICLPDDEEEDRGLLSHKWERAMSLDEESAGSFGMVGVGGGAAALRHAPGGTSQLTVPGSGSMVSLHSARSMVDIRASIASGRGADVTGRSSLTPGSAGDRSSRVNSLTSHTSEPMLTDSGSKRSSFQSDHGPFPAPDRGETHYVSSV</sequence>
<dbReference type="InterPro" id="IPR006916">
    <property type="entry name" value="POPDC1-3"/>
</dbReference>
<accession>A0A8B7XP72</accession>
<gene>
    <name evidence="11" type="primary">LOC110974489</name>
</gene>
<reference evidence="11" key="1">
    <citation type="submission" date="2025-08" db="UniProtKB">
        <authorList>
            <consortium name="RefSeq"/>
        </authorList>
    </citation>
    <scope>IDENTIFICATION</scope>
</reference>
<evidence type="ECO:0000256" key="7">
    <source>
        <dbReference type="SAM" id="MobiDB-lite"/>
    </source>
</evidence>
<feature type="region of interest" description="Disordered" evidence="7">
    <location>
        <begin position="368"/>
        <end position="434"/>
    </location>
</feature>
<keyword evidence="4 8" id="KW-0812">Transmembrane</keyword>
<evidence type="ECO:0000256" key="4">
    <source>
        <dbReference type="ARBA" id="ARBA00022692"/>
    </source>
</evidence>
<dbReference type="GO" id="GO:0042391">
    <property type="term" value="P:regulation of membrane potential"/>
    <property type="evidence" value="ECO:0007669"/>
    <property type="project" value="TreeGrafter"/>
</dbReference>
<dbReference type="KEGG" id="aplc:110974489"/>
<feature type="compositionally biased region" description="Polar residues" evidence="7">
    <location>
        <begin position="390"/>
        <end position="415"/>
    </location>
</feature>
<keyword evidence="6 8" id="KW-0472">Membrane</keyword>
<keyword evidence="10" id="KW-1185">Reference proteome</keyword>
<dbReference type="RefSeq" id="XP_022081861.1">
    <property type="nucleotide sequence ID" value="XM_022226169.1"/>
</dbReference>
<protein>
    <submittedName>
        <fullName evidence="11">Popeye domain-containing protein 3-like</fullName>
    </submittedName>
</protein>
<evidence type="ECO:0000256" key="6">
    <source>
        <dbReference type="ARBA" id="ARBA00023136"/>
    </source>
</evidence>
<name>A0A8B7XP72_ACAPL</name>
<keyword evidence="5 8" id="KW-1133">Transmembrane helix</keyword>
<organism evidence="10 11">
    <name type="scientific">Acanthaster planci</name>
    <name type="common">Crown-of-thorns starfish</name>
    <dbReference type="NCBI Taxonomy" id="133434"/>
    <lineage>
        <taxon>Eukaryota</taxon>
        <taxon>Metazoa</taxon>
        <taxon>Echinodermata</taxon>
        <taxon>Eleutherozoa</taxon>
        <taxon>Asterozoa</taxon>
        <taxon>Asteroidea</taxon>
        <taxon>Valvatacea</taxon>
        <taxon>Valvatida</taxon>
        <taxon>Acanthasteridae</taxon>
        <taxon>Acanthaster</taxon>
    </lineage>
</organism>
<evidence type="ECO:0000313" key="10">
    <source>
        <dbReference type="Proteomes" id="UP000694845"/>
    </source>
</evidence>
<feature type="domain" description="POPDC1-3" evidence="9">
    <location>
        <begin position="27"/>
        <end position="255"/>
    </location>
</feature>
<dbReference type="PANTHER" id="PTHR12101">
    <property type="entry name" value="POPEYE DOMAIN CONTAINING PROTEIN"/>
    <property type="match status" value="1"/>
</dbReference>
<dbReference type="OrthoDB" id="425611at2759"/>
<dbReference type="AlphaFoldDB" id="A0A8B7XP72"/>
<evidence type="ECO:0000256" key="1">
    <source>
        <dbReference type="ARBA" id="ARBA00004141"/>
    </source>
</evidence>
<evidence type="ECO:0000256" key="8">
    <source>
        <dbReference type="SAM" id="Phobius"/>
    </source>
</evidence>
<dbReference type="InterPro" id="IPR055272">
    <property type="entry name" value="POPDC1-3_dom"/>
</dbReference>
<dbReference type="GO" id="GO:0030552">
    <property type="term" value="F:cAMP binding"/>
    <property type="evidence" value="ECO:0007669"/>
    <property type="project" value="TreeGrafter"/>
</dbReference>
<dbReference type="PANTHER" id="PTHR12101:SF17">
    <property type="entry name" value="BLOOD VESSEL EPICARDIAL SUBSTANCE"/>
    <property type="match status" value="1"/>
</dbReference>
<evidence type="ECO:0000259" key="9">
    <source>
        <dbReference type="Pfam" id="PF04831"/>
    </source>
</evidence>
<dbReference type="GeneID" id="110974489"/>
<feature type="transmembrane region" description="Helical" evidence="8">
    <location>
        <begin position="30"/>
        <end position="49"/>
    </location>
</feature>
<comment type="subcellular location">
    <subcellularLocation>
        <location evidence="2">Cell membrane</location>
    </subcellularLocation>
    <subcellularLocation>
        <location evidence="1">Membrane</location>
        <topology evidence="1">Multi-pass membrane protein</topology>
    </subcellularLocation>
</comment>
<evidence type="ECO:0000256" key="3">
    <source>
        <dbReference type="ARBA" id="ARBA00022475"/>
    </source>
</evidence>
<proteinExistence type="predicted"/>
<dbReference type="Proteomes" id="UP000694845">
    <property type="component" value="Unplaced"/>
</dbReference>
<dbReference type="GO" id="GO:0007507">
    <property type="term" value="P:heart development"/>
    <property type="evidence" value="ECO:0007669"/>
    <property type="project" value="TreeGrafter"/>
</dbReference>
<dbReference type="Pfam" id="PF04831">
    <property type="entry name" value="POPDC1-3"/>
    <property type="match status" value="1"/>
</dbReference>
<dbReference type="OMA" id="YSINEEP"/>
<evidence type="ECO:0000256" key="2">
    <source>
        <dbReference type="ARBA" id="ARBA00004236"/>
    </source>
</evidence>